<evidence type="ECO:0000313" key="2">
    <source>
        <dbReference type="Proteomes" id="UP000018922"/>
    </source>
</evidence>
<dbReference type="eggNOG" id="ENOG5031BIT">
    <property type="taxonomic scope" value="Bacteria"/>
</dbReference>
<dbReference type="Proteomes" id="UP000018922">
    <property type="component" value="Chromosome I"/>
</dbReference>
<dbReference type="AlphaFoldDB" id="V6F555"/>
<reference evidence="1 2" key="1">
    <citation type="journal article" date="2014" name="Genome Announc.">
        <title>Complete genome sequence of Magnetospirillum gryphiswaldense MSR-1.</title>
        <authorList>
            <person name="Wang X."/>
            <person name="Wang Q."/>
            <person name="Zhang W."/>
            <person name="Wang Y."/>
            <person name="Li L."/>
            <person name="Wen T."/>
            <person name="Zhang T."/>
            <person name="Zhang Y."/>
            <person name="Xu J."/>
            <person name="Hu J."/>
            <person name="Li S."/>
            <person name="Liu L."/>
            <person name="Liu J."/>
            <person name="Jiang W."/>
            <person name="Tian J."/>
            <person name="Li Y."/>
            <person name="Schuler D."/>
            <person name="Wang L."/>
            <person name="Li J."/>
        </authorList>
    </citation>
    <scope>NUCLEOTIDE SEQUENCE [LARGE SCALE GENOMIC DNA]</scope>
    <source>
        <strain evidence="2">DSM 6361 / JCM 21280 / NBRC 15271 / MSR-1</strain>
    </source>
</reference>
<evidence type="ECO:0000313" key="1">
    <source>
        <dbReference type="EMBL" id="CDK99628.1"/>
    </source>
</evidence>
<keyword evidence="2" id="KW-1185">Reference proteome</keyword>
<protein>
    <submittedName>
        <fullName evidence="1">Uncharacterized protein</fullName>
    </submittedName>
</protein>
<sequence length="296" mass="34091">MDDLEWARWGAKYIYDFRTAKHEEFNYAMEDNKAKSGYAPFKGHDVPKSIISMFYHDSMEIFSDSTIPGQKFGSPAEFEREVISYKSTLEGWLRALNRTAEEVKDSDADIPHPLYVVLSLVESMKTAIDFVLSKRVAITPSTCWFTLSRIARRLHESVLSLKKHPHGGTILAINDEWDAQYLFRALLVTSFDDIRIEEWNPSTAGSSSKCEFFLKDEKTLVEIKYVRKPSCQKRIKDEIAVDILDYGNNDKVDRLFVFIYDPDMKLENPVQVERDLSGKREGLGDVRVVIGPPRFQ</sequence>
<name>V6F555_MAGGM</name>
<dbReference type="Pfam" id="PF18742">
    <property type="entry name" value="DpnII-MboI"/>
    <property type="match status" value="1"/>
</dbReference>
<dbReference type="EMBL" id="HG794546">
    <property type="protein sequence ID" value="CDK99628.1"/>
    <property type="molecule type" value="Genomic_DNA"/>
</dbReference>
<dbReference type="KEGG" id="mgy:MGMSRv2__2413"/>
<organism evidence="1 2">
    <name type="scientific">Magnetospirillum gryphiswaldense (strain DSM 6361 / JCM 21280 / NBRC 15271 / MSR-1)</name>
    <dbReference type="NCBI Taxonomy" id="431944"/>
    <lineage>
        <taxon>Bacteria</taxon>
        <taxon>Pseudomonadati</taxon>
        <taxon>Pseudomonadota</taxon>
        <taxon>Alphaproteobacteria</taxon>
        <taxon>Rhodospirillales</taxon>
        <taxon>Rhodospirillaceae</taxon>
        <taxon>Magnetospirillum</taxon>
    </lineage>
</organism>
<accession>V6F555</accession>
<dbReference type="HOGENOM" id="CLU_939423_0_0_5"/>
<gene>
    <name evidence="1" type="ordered locus">MGMSRv2__2413</name>
</gene>
<proteinExistence type="predicted"/>